<reference evidence="6 7" key="2">
    <citation type="journal article" date="2009" name="PLoS ONE">
        <title>An integrated genetic and cytogenetic map of the cucumber genome.</title>
        <authorList>
            <person name="Ren Y."/>
            <person name="Zhang Z."/>
            <person name="Liu J."/>
            <person name="Staub J.E."/>
            <person name="Han Y."/>
            <person name="Cheng Z."/>
            <person name="Li X."/>
            <person name="Lu J."/>
            <person name="Miao H."/>
            <person name="Kang H."/>
            <person name="Xie B."/>
            <person name="Gu X."/>
            <person name="Wang X."/>
            <person name="Du Y."/>
            <person name="Jin W."/>
            <person name="Huang S."/>
        </authorList>
    </citation>
    <scope>NUCLEOTIDE SEQUENCE [LARGE SCALE GENOMIC DNA]</scope>
    <source>
        <strain evidence="7">cv. 9930</strain>
    </source>
</reference>
<organism evidence="6 7">
    <name type="scientific">Cucumis sativus</name>
    <name type="common">Cucumber</name>
    <dbReference type="NCBI Taxonomy" id="3659"/>
    <lineage>
        <taxon>Eukaryota</taxon>
        <taxon>Viridiplantae</taxon>
        <taxon>Streptophyta</taxon>
        <taxon>Embryophyta</taxon>
        <taxon>Tracheophyta</taxon>
        <taxon>Spermatophyta</taxon>
        <taxon>Magnoliopsida</taxon>
        <taxon>eudicotyledons</taxon>
        <taxon>Gunneridae</taxon>
        <taxon>Pentapetalae</taxon>
        <taxon>rosids</taxon>
        <taxon>fabids</taxon>
        <taxon>Cucurbitales</taxon>
        <taxon>Cucurbitaceae</taxon>
        <taxon>Benincaseae</taxon>
        <taxon>Cucumis</taxon>
    </lineage>
</organism>
<dbReference type="FunFam" id="3.80.10.10:FF:000024">
    <property type="entry name" value="Somatic embryogenesis receptor kinase 1"/>
    <property type="match status" value="1"/>
</dbReference>
<keyword evidence="7" id="KW-1185">Reference proteome</keyword>
<feature type="chain" id="PRO_5001971901" description="Leucine-rich repeat-containing N-terminal plant-type domain-containing protein" evidence="4">
    <location>
        <begin position="19"/>
        <end position="222"/>
    </location>
</feature>
<evidence type="ECO:0000256" key="1">
    <source>
        <dbReference type="ARBA" id="ARBA00022614"/>
    </source>
</evidence>
<keyword evidence="3" id="KW-0677">Repeat</keyword>
<dbReference type="PANTHER" id="PTHR47988">
    <property type="entry name" value="SOMATIC EMBRYOGENESIS RECEPTOR KINASE 1"/>
    <property type="match status" value="1"/>
</dbReference>
<reference evidence="6 7" key="1">
    <citation type="journal article" date="2009" name="Nat. Genet.">
        <title>The genome of the cucumber, Cucumis sativus L.</title>
        <authorList>
            <person name="Huang S."/>
            <person name="Li R."/>
            <person name="Zhang Z."/>
            <person name="Li L."/>
            <person name="Gu X."/>
            <person name="Fan W."/>
            <person name="Lucas W.J."/>
            <person name="Wang X."/>
            <person name="Xie B."/>
            <person name="Ni P."/>
            <person name="Ren Y."/>
            <person name="Zhu H."/>
            <person name="Li J."/>
            <person name="Lin K."/>
            <person name="Jin W."/>
            <person name="Fei Z."/>
            <person name="Li G."/>
            <person name="Staub J."/>
            <person name="Kilian A."/>
            <person name="van der Vossen E.A."/>
            <person name="Wu Y."/>
            <person name="Guo J."/>
            <person name="He J."/>
            <person name="Jia Z."/>
            <person name="Ren Y."/>
            <person name="Tian G."/>
            <person name="Lu Y."/>
            <person name="Ruan J."/>
            <person name="Qian W."/>
            <person name="Wang M."/>
            <person name="Huang Q."/>
            <person name="Li B."/>
            <person name="Xuan Z."/>
            <person name="Cao J."/>
            <person name="Asan"/>
            <person name="Wu Z."/>
            <person name="Zhang J."/>
            <person name="Cai Q."/>
            <person name="Bai Y."/>
            <person name="Zhao B."/>
            <person name="Han Y."/>
            <person name="Li Y."/>
            <person name="Li X."/>
            <person name="Wang S."/>
            <person name="Shi Q."/>
            <person name="Liu S."/>
            <person name="Cho W.K."/>
            <person name="Kim J.Y."/>
            <person name="Xu Y."/>
            <person name="Heller-Uszynska K."/>
            <person name="Miao H."/>
            <person name="Cheng Z."/>
            <person name="Zhang S."/>
            <person name="Wu J."/>
            <person name="Yang Y."/>
            <person name="Kang H."/>
            <person name="Li M."/>
            <person name="Liang H."/>
            <person name="Ren X."/>
            <person name="Shi Z."/>
            <person name="Wen M."/>
            <person name="Jian M."/>
            <person name="Yang H."/>
            <person name="Zhang G."/>
            <person name="Yang Z."/>
            <person name="Chen R."/>
            <person name="Liu S."/>
            <person name="Li J."/>
            <person name="Ma L."/>
            <person name="Liu H."/>
            <person name="Zhou Y."/>
            <person name="Zhao J."/>
            <person name="Fang X."/>
            <person name="Li G."/>
            <person name="Fang L."/>
            <person name="Li Y."/>
            <person name="Liu D."/>
            <person name="Zheng H."/>
            <person name="Zhang Y."/>
            <person name="Qin N."/>
            <person name="Li Z."/>
            <person name="Yang G."/>
            <person name="Yang S."/>
            <person name="Bolund L."/>
            <person name="Kristiansen K."/>
            <person name="Zheng H."/>
            <person name="Li S."/>
            <person name="Zhang X."/>
            <person name="Yang H."/>
            <person name="Wang J."/>
            <person name="Sun R."/>
            <person name="Zhang B."/>
            <person name="Jiang S."/>
            <person name="Wang J."/>
            <person name="Du Y."/>
            <person name="Li S."/>
        </authorList>
    </citation>
    <scope>NUCLEOTIDE SEQUENCE [LARGE SCALE GENOMIC DNA]</scope>
    <source>
        <strain evidence="7">cv. 9930</strain>
    </source>
</reference>
<protein>
    <recommendedName>
        <fullName evidence="5">Leucine-rich repeat-containing N-terminal plant-type domain-containing protein</fullName>
    </recommendedName>
</protein>
<feature type="signal peptide" evidence="4">
    <location>
        <begin position="1"/>
        <end position="18"/>
    </location>
</feature>
<evidence type="ECO:0000259" key="5">
    <source>
        <dbReference type="Pfam" id="PF08263"/>
    </source>
</evidence>
<dbReference type="Pfam" id="PF00560">
    <property type="entry name" value="LRR_1"/>
    <property type="match status" value="2"/>
</dbReference>
<keyword evidence="1" id="KW-0433">Leucine-rich repeat</keyword>
<sequence>MITFKYLVFFLSFTSLIASTLSNSEGDALAAWKAQLVDPNSVLQSWDPTLVNPCTWFHITCDSNNFVVRVDLGNANLSGLLINMLRFGTCRIVYDNNLSGSIPKELGKLTNLKSLFLYNNYFSGPLPSSLGNLSSLLFFEAQGNSFSGMIPTSFGALTSLKILRLDDNNLSGNIPFTVLQLVEFADLQLLNVSLNSFFGTTRPTNSSELAVTTIIQDPLAQI</sequence>
<gene>
    <name evidence="6" type="ORF">Csa_6G091960</name>
</gene>
<evidence type="ECO:0000256" key="4">
    <source>
        <dbReference type="SAM" id="SignalP"/>
    </source>
</evidence>
<dbReference type="InterPro" id="IPR013210">
    <property type="entry name" value="LRR_N_plant-typ"/>
</dbReference>
<name>A0A0A0KAC4_CUCSA</name>
<dbReference type="SUPFAM" id="SSF52058">
    <property type="entry name" value="L domain-like"/>
    <property type="match status" value="1"/>
</dbReference>
<reference evidence="6 7" key="3">
    <citation type="journal article" date="2010" name="BMC Genomics">
        <title>Transcriptome sequencing and comparative analysis of cucumber flowers with different sex types.</title>
        <authorList>
            <person name="Guo S."/>
            <person name="Zheng Y."/>
            <person name="Joung J.G."/>
            <person name="Liu S."/>
            <person name="Zhang Z."/>
            <person name="Crasta O.R."/>
            <person name="Sobral B.W."/>
            <person name="Xu Y."/>
            <person name="Huang S."/>
            <person name="Fei Z."/>
        </authorList>
    </citation>
    <scope>NUCLEOTIDE SEQUENCE [LARGE SCALE GENOMIC DNA]</scope>
    <source>
        <strain evidence="7">cv. 9930</strain>
    </source>
</reference>
<accession>A0A0A0KAC4</accession>
<dbReference type="EMBL" id="CM002927">
    <property type="protein sequence ID" value="KGN46423.1"/>
    <property type="molecule type" value="Genomic_DNA"/>
</dbReference>
<evidence type="ECO:0000313" key="7">
    <source>
        <dbReference type="Proteomes" id="UP000029981"/>
    </source>
</evidence>
<evidence type="ECO:0000313" key="6">
    <source>
        <dbReference type="EMBL" id="KGN46423.1"/>
    </source>
</evidence>
<proteinExistence type="predicted"/>
<dbReference type="AlphaFoldDB" id="A0A0A0KAC4"/>
<dbReference type="Pfam" id="PF08263">
    <property type="entry name" value="LRRNT_2"/>
    <property type="match status" value="1"/>
</dbReference>
<feature type="domain" description="Leucine-rich repeat-containing N-terminal plant-type" evidence="5">
    <location>
        <begin position="22"/>
        <end position="62"/>
    </location>
</feature>
<dbReference type="Proteomes" id="UP000029981">
    <property type="component" value="Chromosome 6"/>
</dbReference>
<dbReference type="GO" id="GO:0007165">
    <property type="term" value="P:signal transduction"/>
    <property type="evidence" value="ECO:0000318"/>
    <property type="project" value="GO_Central"/>
</dbReference>
<keyword evidence="2 4" id="KW-0732">Signal</keyword>
<dbReference type="GO" id="GO:0004675">
    <property type="term" value="F:transmembrane receptor protein serine/threonine kinase activity"/>
    <property type="evidence" value="ECO:0000318"/>
    <property type="project" value="GO_Central"/>
</dbReference>
<evidence type="ECO:0000256" key="2">
    <source>
        <dbReference type="ARBA" id="ARBA00022729"/>
    </source>
</evidence>
<evidence type="ECO:0000256" key="3">
    <source>
        <dbReference type="ARBA" id="ARBA00022737"/>
    </source>
</evidence>
<dbReference type="GO" id="GO:0005886">
    <property type="term" value="C:plasma membrane"/>
    <property type="evidence" value="ECO:0000318"/>
    <property type="project" value="GO_Central"/>
</dbReference>
<dbReference type="STRING" id="3659.A0A0A0KAC4"/>
<dbReference type="InterPro" id="IPR032675">
    <property type="entry name" value="LRR_dom_sf"/>
</dbReference>
<reference evidence="6 7" key="4">
    <citation type="journal article" date="2011" name="BMC Genomics">
        <title>RNA-Seq improves annotation of protein-coding genes in the cucumber genome.</title>
        <authorList>
            <person name="Li Z."/>
            <person name="Zhang Z."/>
            <person name="Yan P."/>
            <person name="Huang S."/>
            <person name="Fei Z."/>
            <person name="Lin K."/>
        </authorList>
    </citation>
    <scope>NUCLEOTIDE SEQUENCE [LARGE SCALE GENOMIC DNA]</scope>
    <source>
        <strain evidence="7">cv. 9930</strain>
    </source>
</reference>
<dbReference type="InterPro" id="IPR001611">
    <property type="entry name" value="Leu-rich_rpt"/>
</dbReference>
<dbReference type="Gene3D" id="3.80.10.10">
    <property type="entry name" value="Ribonuclease Inhibitor"/>
    <property type="match status" value="1"/>
</dbReference>
<dbReference type="OMA" id="TEIDCNY"/>
<dbReference type="Gramene" id="KGN46423">
    <property type="protein sequence ID" value="KGN46423"/>
    <property type="gene ID" value="Csa_6G091960"/>
</dbReference>